<dbReference type="InterPro" id="IPR033749">
    <property type="entry name" value="Polyprenyl_synt_CS"/>
</dbReference>
<name>A0ABR9W4C4_9MICO</name>
<evidence type="ECO:0000256" key="2">
    <source>
        <dbReference type="ARBA" id="ARBA00006706"/>
    </source>
</evidence>
<dbReference type="Pfam" id="PF00348">
    <property type="entry name" value="polyprenyl_synt"/>
    <property type="match status" value="1"/>
</dbReference>
<dbReference type="PANTHER" id="PTHR12001">
    <property type="entry name" value="GERANYLGERANYL PYROPHOSPHATE SYNTHASE"/>
    <property type="match status" value="1"/>
</dbReference>
<comment type="similarity">
    <text evidence="2 6">Belongs to the FPP/GGPP synthase family.</text>
</comment>
<evidence type="ECO:0000256" key="3">
    <source>
        <dbReference type="ARBA" id="ARBA00022679"/>
    </source>
</evidence>
<dbReference type="SFLD" id="SFLDS00005">
    <property type="entry name" value="Isoprenoid_Synthase_Type_I"/>
    <property type="match status" value="1"/>
</dbReference>
<dbReference type="PROSITE" id="PS00444">
    <property type="entry name" value="POLYPRENYL_SYNTHASE_2"/>
    <property type="match status" value="1"/>
</dbReference>
<dbReference type="Proteomes" id="UP000644727">
    <property type="component" value="Unassembled WGS sequence"/>
</dbReference>
<organism evidence="7 8">
    <name type="scientific">Brachybacterium epidermidis</name>
    <dbReference type="NCBI Taxonomy" id="2781983"/>
    <lineage>
        <taxon>Bacteria</taxon>
        <taxon>Bacillati</taxon>
        <taxon>Actinomycetota</taxon>
        <taxon>Actinomycetes</taxon>
        <taxon>Micrococcales</taxon>
        <taxon>Dermabacteraceae</taxon>
        <taxon>Brachybacterium</taxon>
    </lineage>
</organism>
<comment type="caution">
    <text evidence="7">The sequence shown here is derived from an EMBL/GenBank/DDBJ whole genome shotgun (WGS) entry which is preliminary data.</text>
</comment>
<evidence type="ECO:0000256" key="1">
    <source>
        <dbReference type="ARBA" id="ARBA00001946"/>
    </source>
</evidence>
<accession>A0ABR9W4C4</accession>
<reference evidence="7 8" key="1">
    <citation type="submission" date="2020-10" db="EMBL/GenBank/DDBJ databases">
        <title>Draft genome and description of Brachybacterium epidermidis sp nov.</title>
        <authorList>
            <person name="Boxberger M."/>
            <person name="La Scola B."/>
        </authorList>
    </citation>
    <scope>NUCLEOTIDE SEQUENCE [LARGE SCALE GENOMIC DNA]</scope>
    <source>
        <strain evidence="7 8">Marseille-Q2903</strain>
    </source>
</reference>
<comment type="cofactor">
    <cofactor evidence="1">
        <name>Mg(2+)</name>
        <dbReference type="ChEBI" id="CHEBI:18420"/>
    </cofactor>
</comment>
<proteinExistence type="inferred from homology"/>
<evidence type="ECO:0000313" key="7">
    <source>
        <dbReference type="EMBL" id="MBE9404800.1"/>
    </source>
</evidence>
<dbReference type="Gene3D" id="1.10.600.10">
    <property type="entry name" value="Farnesyl Diphosphate Synthase"/>
    <property type="match status" value="1"/>
</dbReference>
<evidence type="ECO:0000256" key="5">
    <source>
        <dbReference type="ARBA" id="ARBA00022842"/>
    </source>
</evidence>
<dbReference type="SUPFAM" id="SSF48576">
    <property type="entry name" value="Terpenoid synthases"/>
    <property type="match status" value="1"/>
</dbReference>
<keyword evidence="3 6" id="KW-0808">Transferase</keyword>
<dbReference type="InterPro" id="IPR000092">
    <property type="entry name" value="Polyprenyl_synt"/>
</dbReference>
<dbReference type="RefSeq" id="WP_193866540.1">
    <property type="nucleotide sequence ID" value="NZ_JADEYR010000014.1"/>
</dbReference>
<gene>
    <name evidence="7" type="ORF">IOE58_11620</name>
</gene>
<keyword evidence="8" id="KW-1185">Reference proteome</keyword>
<evidence type="ECO:0000313" key="8">
    <source>
        <dbReference type="Proteomes" id="UP000644727"/>
    </source>
</evidence>
<dbReference type="PANTHER" id="PTHR12001:SF85">
    <property type="entry name" value="SHORT CHAIN ISOPRENYL DIPHOSPHATE SYNTHASE"/>
    <property type="match status" value="1"/>
</dbReference>
<keyword evidence="4" id="KW-0479">Metal-binding</keyword>
<dbReference type="EMBL" id="JADEYR010000014">
    <property type="protein sequence ID" value="MBE9404800.1"/>
    <property type="molecule type" value="Genomic_DNA"/>
</dbReference>
<sequence>MNYLGLDAIDLAAVDSTLERFVRTQQDCGQGAGDHGRSLWEEVLTHTRSGKRLRSRLVVLAAHVGERGPSAATADAVAAVAAVYGLLHAAFILHDDVIDRDDMRYGRPSLHASHAAGARSRGMSGESAIHRGYSRSILAGDLALAAAYRLLLAGTAEVQAPEREQLQRILHDTVVTTTLGELLDVELALAPAGGDAGPADLRSEALRTAELKTAVYTFQAPLMSGALLAGLETEQVQAVGRIGTQLGMAYQLEDDVQGVFGDQESTGKPVGGDLREGKHTYLMASALMSPRAAEVRELLARSAVATDADLAGITVSMRELLTRCGALDATSEQIRRHAHQAQQHIGPAQLPDPLGSTLRRLAEEIGAPR</sequence>
<dbReference type="InterPro" id="IPR008949">
    <property type="entry name" value="Isoprenoid_synthase_dom_sf"/>
</dbReference>
<keyword evidence="5" id="KW-0460">Magnesium</keyword>
<evidence type="ECO:0000256" key="6">
    <source>
        <dbReference type="RuleBase" id="RU004466"/>
    </source>
</evidence>
<evidence type="ECO:0000256" key="4">
    <source>
        <dbReference type="ARBA" id="ARBA00022723"/>
    </source>
</evidence>
<protein>
    <submittedName>
        <fullName evidence="7">Polyprenyl synthetase family protein</fullName>
    </submittedName>
</protein>